<dbReference type="Pfam" id="PF06527">
    <property type="entry name" value="TniQ"/>
    <property type="match status" value="1"/>
</dbReference>
<reference evidence="3" key="1">
    <citation type="journal article" date="2019" name="Int. J. Syst. Evol. Microbiol.">
        <title>The Global Catalogue of Microorganisms (GCM) 10K type strain sequencing project: providing services to taxonomists for standard genome sequencing and annotation.</title>
        <authorList>
            <consortium name="The Broad Institute Genomics Platform"/>
            <consortium name="The Broad Institute Genome Sequencing Center for Infectious Disease"/>
            <person name="Wu L."/>
            <person name="Ma J."/>
        </authorList>
    </citation>
    <scope>NUCLEOTIDE SEQUENCE [LARGE SCALE GENOMIC DNA]</scope>
    <source>
        <strain evidence="3">JCM 15443</strain>
    </source>
</reference>
<evidence type="ECO:0000313" key="3">
    <source>
        <dbReference type="Proteomes" id="UP000661918"/>
    </source>
</evidence>
<evidence type="ECO:0000259" key="1">
    <source>
        <dbReference type="Pfam" id="PF06527"/>
    </source>
</evidence>
<dbReference type="Proteomes" id="UP000661918">
    <property type="component" value="Unassembled WGS sequence"/>
</dbReference>
<feature type="domain" description="TniQ" evidence="1">
    <location>
        <begin position="29"/>
        <end position="109"/>
    </location>
</feature>
<protein>
    <recommendedName>
        <fullName evidence="1">TniQ domain-containing protein</fullName>
    </recommendedName>
</protein>
<dbReference type="InterPro" id="IPR009492">
    <property type="entry name" value="TniQ"/>
</dbReference>
<keyword evidence="3" id="KW-1185">Reference proteome</keyword>
<dbReference type="EMBL" id="BMOM01000005">
    <property type="protein sequence ID" value="GGM02579.1"/>
    <property type="molecule type" value="Genomic_DNA"/>
</dbReference>
<accession>A0ABQ2GLU5</accession>
<gene>
    <name evidence="2" type="ORF">GCM10010841_08890</name>
</gene>
<organism evidence="2 3">
    <name type="scientific">Deinococcus aerophilus</name>
    <dbReference type="NCBI Taxonomy" id="522488"/>
    <lineage>
        <taxon>Bacteria</taxon>
        <taxon>Thermotogati</taxon>
        <taxon>Deinococcota</taxon>
        <taxon>Deinococci</taxon>
        <taxon>Deinococcales</taxon>
        <taxon>Deinococcaceae</taxon>
        <taxon>Deinococcus</taxon>
    </lineage>
</organism>
<evidence type="ECO:0000313" key="2">
    <source>
        <dbReference type="EMBL" id="GGM02579.1"/>
    </source>
</evidence>
<comment type="caution">
    <text evidence="2">The sequence shown here is derived from an EMBL/GenBank/DDBJ whole genome shotgun (WGS) entry which is preliminary data.</text>
</comment>
<sequence>MGNEHTLQWMLENCDFDLKALRYRSLTTAETDVLAVAAGKSSSSLQSLQLQQGLEAGLTLVVNSNATPFLGVTTFQVCPACLGEDHVPYVRRAWLYRASVVCKLHQIRLVGVCPGCRSSLSLPGVRTKRLPNVRRPDRQGRLENDLRRCAMCSFDLAQAPHETLAMPGLLTLIHEARSSGHAPEAWTAFVDAFFRASITYGSHLPAAASRPAPTVPGGRRRPMKVQAETRVSAWEYTSSVLRSPAGPIAGLRQAGQHVLLRSAGQKKLPRGGQLYELWLAQRLVEDDPPTLLNGWPGLVEALDRLLVDDPRVFVPGEVFRLTDHQWQLVWDDLLQVTAAHSAAALRRSFEGTLSYIAGMDWKSMSVPQGGSNQRRRLWREKGVLGPLLQALHDDLTQGLRGRVAAPGYALFNPSPQAPWRHVTARMLYSNGIIEEARLINPALHHRLVMELAAAIQAQQAVSR</sequence>
<proteinExistence type="predicted"/>
<name>A0ABQ2GLU5_9DEIO</name>